<gene>
    <name evidence="1" type="ORF">AMECASPLE_025844</name>
</gene>
<comment type="caution">
    <text evidence="1">The sequence shown here is derived from an EMBL/GenBank/DDBJ whole genome shotgun (WGS) entry which is preliminary data.</text>
</comment>
<protein>
    <submittedName>
        <fullName evidence="1">Uncharacterized protein</fullName>
    </submittedName>
</protein>
<dbReference type="EMBL" id="JAHRIP010087224">
    <property type="protein sequence ID" value="MEQ2315773.1"/>
    <property type="molecule type" value="Genomic_DNA"/>
</dbReference>
<keyword evidence="2" id="KW-1185">Reference proteome</keyword>
<feature type="non-terminal residue" evidence="1">
    <location>
        <position position="1"/>
    </location>
</feature>
<sequence>KPGSWAHVSFGCTVSPVPCLAPQGKVAFSGEIKEHDPHSAAGFVQMTAGLLKQVGQQESL</sequence>
<name>A0ABV1AB50_9TELE</name>
<evidence type="ECO:0000313" key="1">
    <source>
        <dbReference type="EMBL" id="MEQ2315773.1"/>
    </source>
</evidence>
<accession>A0ABV1AB50</accession>
<reference evidence="1 2" key="1">
    <citation type="submission" date="2021-06" db="EMBL/GenBank/DDBJ databases">
        <authorList>
            <person name="Palmer J.M."/>
        </authorList>
    </citation>
    <scope>NUCLEOTIDE SEQUENCE [LARGE SCALE GENOMIC DNA]</scope>
    <source>
        <strain evidence="1 2">AS_MEX2019</strain>
        <tissue evidence="1">Muscle</tissue>
    </source>
</reference>
<organism evidence="1 2">
    <name type="scientific">Ameca splendens</name>
    <dbReference type="NCBI Taxonomy" id="208324"/>
    <lineage>
        <taxon>Eukaryota</taxon>
        <taxon>Metazoa</taxon>
        <taxon>Chordata</taxon>
        <taxon>Craniata</taxon>
        <taxon>Vertebrata</taxon>
        <taxon>Euteleostomi</taxon>
        <taxon>Actinopterygii</taxon>
        <taxon>Neopterygii</taxon>
        <taxon>Teleostei</taxon>
        <taxon>Neoteleostei</taxon>
        <taxon>Acanthomorphata</taxon>
        <taxon>Ovalentaria</taxon>
        <taxon>Atherinomorphae</taxon>
        <taxon>Cyprinodontiformes</taxon>
        <taxon>Goodeidae</taxon>
        <taxon>Ameca</taxon>
    </lineage>
</organism>
<proteinExistence type="predicted"/>
<dbReference type="Proteomes" id="UP001469553">
    <property type="component" value="Unassembled WGS sequence"/>
</dbReference>
<evidence type="ECO:0000313" key="2">
    <source>
        <dbReference type="Proteomes" id="UP001469553"/>
    </source>
</evidence>